<dbReference type="GO" id="GO:0009252">
    <property type="term" value="P:peptidoglycan biosynthetic process"/>
    <property type="evidence" value="ECO:0007669"/>
    <property type="project" value="UniProtKB-KW"/>
</dbReference>
<comment type="caution">
    <text evidence="17">The sequence shown here is derived from an EMBL/GenBank/DDBJ whole genome shotgun (WGS) entry which is preliminary data.</text>
</comment>
<keyword evidence="5" id="KW-0808">Transferase</keyword>
<comment type="catalytic activity">
    <reaction evidence="15">
        <text>phosphoenolpyruvate + UDP-N-acetyl-alpha-D-glucosamine = UDP-N-acetyl-3-O-(1-carboxyvinyl)-alpha-D-glucosamine + phosphate</text>
        <dbReference type="Rhea" id="RHEA:18681"/>
        <dbReference type="ChEBI" id="CHEBI:43474"/>
        <dbReference type="ChEBI" id="CHEBI:57705"/>
        <dbReference type="ChEBI" id="CHEBI:58702"/>
        <dbReference type="ChEBI" id="CHEBI:68483"/>
        <dbReference type="EC" id="2.5.1.7"/>
    </reaction>
</comment>
<evidence type="ECO:0000259" key="16">
    <source>
        <dbReference type="Pfam" id="PF00275"/>
    </source>
</evidence>
<evidence type="ECO:0000256" key="13">
    <source>
        <dbReference type="ARBA" id="ARBA00042443"/>
    </source>
</evidence>
<evidence type="ECO:0000256" key="9">
    <source>
        <dbReference type="ARBA" id="ARBA00023316"/>
    </source>
</evidence>
<evidence type="ECO:0000256" key="15">
    <source>
        <dbReference type="ARBA" id="ARBA00047527"/>
    </source>
</evidence>
<evidence type="ECO:0000256" key="14">
    <source>
        <dbReference type="ARBA" id="ARBA00042842"/>
    </source>
</evidence>
<evidence type="ECO:0000256" key="3">
    <source>
        <dbReference type="ARBA" id="ARBA00022490"/>
    </source>
</evidence>
<dbReference type="InterPro" id="IPR013792">
    <property type="entry name" value="RNA3'P_cycl/enolpyr_Trfase_a/b"/>
</dbReference>
<proteinExistence type="inferred from homology"/>
<keyword evidence="6" id="KW-0133">Cell shape</keyword>
<keyword evidence="3" id="KW-0963">Cytoplasm</keyword>
<keyword evidence="8" id="KW-0131">Cell cycle</keyword>
<evidence type="ECO:0000256" key="12">
    <source>
        <dbReference type="ARBA" id="ARBA00039754"/>
    </source>
</evidence>
<evidence type="ECO:0000256" key="5">
    <source>
        <dbReference type="ARBA" id="ARBA00022679"/>
    </source>
</evidence>
<dbReference type="InterPro" id="IPR001986">
    <property type="entry name" value="Enolpyruvate_Tfrase_dom"/>
</dbReference>
<dbReference type="InterPro" id="IPR036968">
    <property type="entry name" value="Enolpyruvate_Tfrase_sf"/>
</dbReference>
<dbReference type="InterPro" id="IPR050068">
    <property type="entry name" value="MurA_subfamily"/>
</dbReference>
<evidence type="ECO:0000256" key="1">
    <source>
        <dbReference type="ARBA" id="ARBA00004496"/>
    </source>
</evidence>
<protein>
    <recommendedName>
        <fullName evidence="12">UDP-N-acetylglucosamine 1-carboxyvinyltransferase</fullName>
        <ecNumber evidence="11">2.5.1.7</ecNumber>
    </recommendedName>
    <alternativeName>
        <fullName evidence="13">Enoylpyruvate transferase</fullName>
    </alternativeName>
    <alternativeName>
        <fullName evidence="14">UDP-N-acetylglucosamine enolpyruvyl transferase</fullName>
    </alternativeName>
</protein>
<keyword evidence="4" id="KW-0132">Cell division</keyword>
<dbReference type="PANTHER" id="PTHR43783:SF1">
    <property type="entry name" value="UDP-N-ACETYLGLUCOSAMINE 1-CARBOXYVINYLTRANSFERASE"/>
    <property type="match status" value="1"/>
</dbReference>
<gene>
    <name evidence="17" type="ORF">S01H1_39802</name>
</gene>
<evidence type="ECO:0000256" key="4">
    <source>
        <dbReference type="ARBA" id="ARBA00022618"/>
    </source>
</evidence>
<comment type="subcellular location">
    <subcellularLocation>
        <location evidence="1">Cytoplasm</location>
    </subcellularLocation>
</comment>
<evidence type="ECO:0000256" key="7">
    <source>
        <dbReference type="ARBA" id="ARBA00022984"/>
    </source>
</evidence>
<evidence type="ECO:0000256" key="10">
    <source>
        <dbReference type="ARBA" id="ARBA00038367"/>
    </source>
</evidence>
<dbReference type="AlphaFoldDB" id="X0ULC9"/>
<keyword evidence="9" id="KW-0961">Cell wall biogenesis/degradation</keyword>
<dbReference type="GO" id="GO:0008360">
    <property type="term" value="P:regulation of cell shape"/>
    <property type="evidence" value="ECO:0007669"/>
    <property type="project" value="UniProtKB-KW"/>
</dbReference>
<organism evidence="17">
    <name type="scientific">marine sediment metagenome</name>
    <dbReference type="NCBI Taxonomy" id="412755"/>
    <lineage>
        <taxon>unclassified sequences</taxon>
        <taxon>metagenomes</taxon>
        <taxon>ecological metagenomes</taxon>
    </lineage>
</organism>
<keyword evidence="7" id="KW-0573">Peptidoglycan synthesis</keyword>
<dbReference type="GO" id="GO:0051301">
    <property type="term" value="P:cell division"/>
    <property type="evidence" value="ECO:0007669"/>
    <property type="project" value="UniProtKB-KW"/>
</dbReference>
<dbReference type="GO" id="GO:0005737">
    <property type="term" value="C:cytoplasm"/>
    <property type="evidence" value="ECO:0007669"/>
    <property type="project" value="UniProtKB-SubCell"/>
</dbReference>
<accession>X0ULC9</accession>
<sequence>MAGQRYIIEGGRRLEGTVRISGNKNAAVHAVTAALLTAEDCRLENLPAIEDVRYMLDILEALGVRVERRGSSLVLNAAQIHTFAAPS</sequence>
<dbReference type="PANTHER" id="PTHR43783">
    <property type="entry name" value="UDP-N-ACETYLGLUCOSAMINE 1-CARBOXYVINYLTRANSFERASE"/>
    <property type="match status" value="1"/>
</dbReference>
<dbReference type="SUPFAM" id="SSF55205">
    <property type="entry name" value="EPT/RTPC-like"/>
    <property type="match status" value="1"/>
</dbReference>
<dbReference type="GO" id="GO:0008760">
    <property type="term" value="F:UDP-N-acetylglucosamine 1-carboxyvinyltransferase activity"/>
    <property type="evidence" value="ECO:0007669"/>
    <property type="project" value="UniProtKB-EC"/>
</dbReference>
<comment type="similarity">
    <text evidence="10">Belongs to the EPSP synthase family. MurA subfamily.</text>
</comment>
<dbReference type="Gene3D" id="3.65.10.10">
    <property type="entry name" value="Enolpyruvate transferase domain"/>
    <property type="match status" value="1"/>
</dbReference>
<dbReference type="GO" id="GO:0071555">
    <property type="term" value="P:cell wall organization"/>
    <property type="evidence" value="ECO:0007669"/>
    <property type="project" value="UniProtKB-KW"/>
</dbReference>
<dbReference type="EMBL" id="BARS01025155">
    <property type="protein sequence ID" value="GAG01158.1"/>
    <property type="molecule type" value="Genomic_DNA"/>
</dbReference>
<evidence type="ECO:0000256" key="6">
    <source>
        <dbReference type="ARBA" id="ARBA00022960"/>
    </source>
</evidence>
<dbReference type="Pfam" id="PF00275">
    <property type="entry name" value="EPSP_synthase"/>
    <property type="match status" value="1"/>
</dbReference>
<evidence type="ECO:0000256" key="11">
    <source>
        <dbReference type="ARBA" id="ARBA00039108"/>
    </source>
</evidence>
<feature type="non-terminal residue" evidence="17">
    <location>
        <position position="87"/>
    </location>
</feature>
<name>X0ULC9_9ZZZZ</name>
<comment type="pathway">
    <text evidence="2">Cell wall biogenesis; peptidoglycan biosynthesis.</text>
</comment>
<evidence type="ECO:0000256" key="2">
    <source>
        <dbReference type="ARBA" id="ARBA00004752"/>
    </source>
</evidence>
<reference evidence="17" key="1">
    <citation type="journal article" date="2014" name="Front. Microbiol.">
        <title>High frequency of phylogenetically diverse reductive dehalogenase-homologous genes in deep subseafloor sedimentary metagenomes.</title>
        <authorList>
            <person name="Kawai M."/>
            <person name="Futagami T."/>
            <person name="Toyoda A."/>
            <person name="Takaki Y."/>
            <person name="Nishi S."/>
            <person name="Hori S."/>
            <person name="Arai W."/>
            <person name="Tsubouchi T."/>
            <person name="Morono Y."/>
            <person name="Uchiyama I."/>
            <person name="Ito T."/>
            <person name="Fujiyama A."/>
            <person name="Inagaki F."/>
            <person name="Takami H."/>
        </authorList>
    </citation>
    <scope>NUCLEOTIDE SEQUENCE</scope>
    <source>
        <strain evidence="17">Expedition CK06-06</strain>
    </source>
</reference>
<feature type="domain" description="Enolpyruvate transferase" evidence="16">
    <location>
        <begin position="9"/>
        <end position="86"/>
    </location>
</feature>
<evidence type="ECO:0000256" key="8">
    <source>
        <dbReference type="ARBA" id="ARBA00023306"/>
    </source>
</evidence>
<dbReference type="EC" id="2.5.1.7" evidence="11"/>
<evidence type="ECO:0000313" key="17">
    <source>
        <dbReference type="EMBL" id="GAG01158.1"/>
    </source>
</evidence>